<dbReference type="CDD" id="cd08054">
    <property type="entry name" value="gp6"/>
    <property type="match status" value="1"/>
</dbReference>
<name>A0A1M7NKJ3_9FIRM</name>
<organism evidence="1 2">
    <name type="scientific">Anaerosporobacter mobilis DSM 15930</name>
    <dbReference type="NCBI Taxonomy" id="1120996"/>
    <lineage>
        <taxon>Bacteria</taxon>
        <taxon>Bacillati</taxon>
        <taxon>Bacillota</taxon>
        <taxon>Clostridia</taxon>
        <taxon>Lachnospirales</taxon>
        <taxon>Lachnospiraceae</taxon>
        <taxon>Anaerosporobacter</taxon>
    </lineage>
</organism>
<dbReference type="EMBL" id="FRCP01000031">
    <property type="protein sequence ID" value="SHN04249.1"/>
    <property type="molecule type" value="Genomic_DNA"/>
</dbReference>
<dbReference type="InterPro" id="IPR021146">
    <property type="entry name" value="Phage_gp6-like_head-tail"/>
</dbReference>
<keyword evidence="2" id="KW-1185">Reference proteome</keyword>
<dbReference type="AlphaFoldDB" id="A0A1M7NKJ3"/>
<gene>
    <name evidence="1" type="ORF">SAMN02746066_04570</name>
</gene>
<sequence length="97" mass="11113">MIVELTLADAQEYLKVDSDYDKDYITELLDTSQIYIESCVGTAYQTDEKAVKLATLLQKKLIADMYDQRGTEIANNTKQDKITQSILDKLSNYYTET</sequence>
<reference evidence="1 2" key="1">
    <citation type="submission" date="2016-11" db="EMBL/GenBank/DDBJ databases">
        <authorList>
            <person name="Jaros S."/>
            <person name="Januszkiewicz K."/>
            <person name="Wedrychowicz H."/>
        </authorList>
    </citation>
    <scope>NUCLEOTIDE SEQUENCE [LARGE SCALE GENOMIC DNA]</scope>
    <source>
        <strain evidence="1 2">DSM 15930</strain>
    </source>
</reference>
<dbReference type="OrthoDB" id="5654at2"/>
<dbReference type="Gene3D" id="1.10.3230.30">
    <property type="entry name" value="Phage gp6-like head-tail connector protein"/>
    <property type="match status" value="1"/>
</dbReference>
<dbReference type="InterPro" id="IPR006450">
    <property type="entry name" value="Phage_HK97_gp6-like"/>
</dbReference>
<dbReference type="RefSeq" id="WP_073291829.1">
    <property type="nucleotide sequence ID" value="NZ_FRCP01000031.1"/>
</dbReference>
<dbReference type="Pfam" id="PF05135">
    <property type="entry name" value="Phage_connect_1"/>
    <property type="match status" value="1"/>
</dbReference>
<evidence type="ECO:0000313" key="2">
    <source>
        <dbReference type="Proteomes" id="UP000184038"/>
    </source>
</evidence>
<accession>A0A1M7NKJ3</accession>
<dbReference type="NCBIfam" id="TIGR01560">
    <property type="entry name" value="put_DNA_pack"/>
    <property type="match status" value="1"/>
</dbReference>
<dbReference type="STRING" id="1120996.SAMN02746066_04570"/>
<protein>
    <submittedName>
        <fullName evidence="1">Uncharacterized phage protein (Possible DNA packaging)</fullName>
    </submittedName>
</protein>
<proteinExistence type="predicted"/>
<dbReference type="Proteomes" id="UP000184038">
    <property type="component" value="Unassembled WGS sequence"/>
</dbReference>
<evidence type="ECO:0000313" key="1">
    <source>
        <dbReference type="EMBL" id="SHN04249.1"/>
    </source>
</evidence>